<comment type="similarity">
    <text evidence="7">Belongs to the binding-protein-dependent transport system permease family.</text>
</comment>
<feature type="transmembrane region" description="Helical" evidence="7">
    <location>
        <begin position="172"/>
        <end position="193"/>
    </location>
</feature>
<reference evidence="9 10" key="1">
    <citation type="submission" date="2019-08" db="EMBL/GenBank/DDBJ databases">
        <title>In-depth cultivation of the pig gut microbiome towards novel bacterial diversity and tailored functional studies.</title>
        <authorList>
            <person name="Wylensek D."/>
            <person name="Hitch T.C.A."/>
            <person name="Clavel T."/>
        </authorList>
    </citation>
    <scope>NUCLEOTIDE SEQUENCE [LARGE SCALE GENOMIC DNA]</scope>
    <source>
        <strain evidence="9 10">WCA-389-WT-23D1</strain>
    </source>
</reference>
<dbReference type="Pfam" id="PF00528">
    <property type="entry name" value="BPD_transp_1"/>
    <property type="match status" value="1"/>
</dbReference>
<protein>
    <submittedName>
        <fullName evidence="9">Sugar ABC transporter permease</fullName>
    </submittedName>
</protein>
<evidence type="ECO:0000313" key="9">
    <source>
        <dbReference type="EMBL" id="MSS35936.1"/>
    </source>
</evidence>
<dbReference type="EMBL" id="VUMD01000003">
    <property type="protein sequence ID" value="MSS35936.1"/>
    <property type="molecule type" value="Genomic_DNA"/>
</dbReference>
<feature type="transmembrane region" description="Helical" evidence="7">
    <location>
        <begin position="232"/>
        <end position="251"/>
    </location>
</feature>
<keyword evidence="10" id="KW-1185">Reference proteome</keyword>
<evidence type="ECO:0000256" key="4">
    <source>
        <dbReference type="ARBA" id="ARBA00022692"/>
    </source>
</evidence>
<feature type="transmembrane region" description="Helical" evidence="7">
    <location>
        <begin position="20"/>
        <end position="38"/>
    </location>
</feature>
<evidence type="ECO:0000313" key="10">
    <source>
        <dbReference type="Proteomes" id="UP000429958"/>
    </source>
</evidence>
<dbReference type="InterPro" id="IPR051393">
    <property type="entry name" value="ABC_transporter_permease"/>
</dbReference>
<dbReference type="GO" id="GO:0005886">
    <property type="term" value="C:plasma membrane"/>
    <property type="evidence" value="ECO:0007669"/>
    <property type="project" value="UniProtKB-SubCell"/>
</dbReference>
<name>A0A7X2TCI2_9CLOT</name>
<keyword evidence="6 7" id="KW-0472">Membrane</keyword>
<feature type="transmembrane region" description="Helical" evidence="7">
    <location>
        <begin position="281"/>
        <end position="301"/>
    </location>
</feature>
<keyword evidence="3" id="KW-1003">Cell membrane</keyword>
<dbReference type="Gene3D" id="1.10.3720.10">
    <property type="entry name" value="MetI-like"/>
    <property type="match status" value="1"/>
</dbReference>
<feature type="transmembrane region" description="Helical" evidence="7">
    <location>
        <begin position="123"/>
        <end position="143"/>
    </location>
</feature>
<dbReference type="PANTHER" id="PTHR30193:SF37">
    <property type="entry name" value="INNER MEMBRANE ABC TRANSPORTER PERMEASE PROTEIN YCJO"/>
    <property type="match status" value="1"/>
</dbReference>
<sequence length="316" mass="35638">MEKQHTYKKKSKISMRKTGFIIAFLLPTLLAFCVFYLYPILTVFVTSFCKWDYTNITSPEFFGFSKLWENYEYLFNKYPYFWEALRNSVIWAILGAVVQIPIAALIALALSRKVKGIKFVRNVYIIPNMISTAAMGVIFLQLYNPSYGIVNPIIRLFNKGFNDNILLLKGPAFLAMTASYIFFTGTTTLMILGNIMAVPREIKEAAMLDGAGGLKQDWFITIPMIKETLRTVSILAATSGFLLYNEVYFLTKGAAGTYSISYVIRELAITSPRTQFGRANAVATIQILAGMVIIVIINLLYRISFKKKAGQEREGA</sequence>
<comment type="subcellular location">
    <subcellularLocation>
        <location evidence="1 7">Cell membrane</location>
        <topology evidence="1 7">Multi-pass membrane protein</topology>
    </subcellularLocation>
</comment>
<evidence type="ECO:0000256" key="7">
    <source>
        <dbReference type="RuleBase" id="RU363032"/>
    </source>
</evidence>
<proteinExistence type="inferred from homology"/>
<dbReference type="InterPro" id="IPR035906">
    <property type="entry name" value="MetI-like_sf"/>
</dbReference>
<evidence type="ECO:0000256" key="6">
    <source>
        <dbReference type="ARBA" id="ARBA00023136"/>
    </source>
</evidence>
<dbReference type="GO" id="GO:0055085">
    <property type="term" value="P:transmembrane transport"/>
    <property type="evidence" value="ECO:0007669"/>
    <property type="project" value="InterPro"/>
</dbReference>
<dbReference type="RefSeq" id="WP_154471326.1">
    <property type="nucleotide sequence ID" value="NZ_VUMD01000003.1"/>
</dbReference>
<dbReference type="PANTHER" id="PTHR30193">
    <property type="entry name" value="ABC TRANSPORTER PERMEASE PROTEIN"/>
    <property type="match status" value="1"/>
</dbReference>
<feature type="domain" description="ABC transmembrane type-1" evidence="8">
    <location>
        <begin position="85"/>
        <end position="297"/>
    </location>
</feature>
<keyword evidence="5 7" id="KW-1133">Transmembrane helix</keyword>
<organism evidence="9 10">
    <name type="scientific">Clostridium porci</name>
    <dbReference type="NCBI Taxonomy" id="2605778"/>
    <lineage>
        <taxon>Bacteria</taxon>
        <taxon>Bacillati</taxon>
        <taxon>Bacillota</taxon>
        <taxon>Clostridia</taxon>
        <taxon>Eubacteriales</taxon>
        <taxon>Clostridiaceae</taxon>
        <taxon>Clostridium</taxon>
    </lineage>
</organism>
<gene>
    <name evidence="9" type="ORF">FYJ39_04875</name>
</gene>
<evidence type="ECO:0000256" key="5">
    <source>
        <dbReference type="ARBA" id="ARBA00022989"/>
    </source>
</evidence>
<dbReference type="PROSITE" id="PS50928">
    <property type="entry name" value="ABC_TM1"/>
    <property type="match status" value="1"/>
</dbReference>
<dbReference type="CDD" id="cd06261">
    <property type="entry name" value="TM_PBP2"/>
    <property type="match status" value="1"/>
</dbReference>
<accession>A0A7X2TCI2</accession>
<keyword evidence="2 7" id="KW-0813">Transport</keyword>
<dbReference type="SUPFAM" id="SSF161098">
    <property type="entry name" value="MetI-like"/>
    <property type="match status" value="1"/>
</dbReference>
<keyword evidence="4 7" id="KW-0812">Transmembrane</keyword>
<dbReference type="InterPro" id="IPR000515">
    <property type="entry name" value="MetI-like"/>
</dbReference>
<evidence type="ECO:0000256" key="2">
    <source>
        <dbReference type="ARBA" id="ARBA00022448"/>
    </source>
</evidence>
<dbReference type="Proteomes" id="UP000429958">
    <property type="component" value="Unassembled WGS sequence"/>
</dbReference>
<evidence type="ECO:0000256" key="1">
    <source>
        <dbReference type="ARBA" id="ARBA00004651"/>
    </source>
</evidence>
<feature type="transmembrane region" description="Helical" evidence="7">
    <location>
        <begin position="89"/>
        <end position="111"/>
    </location>
</feature>
<evidence type="ECO:0000256" key="3">
    <source>
        <dbReference type="ARBA" id="ARBA00022475"/>
    </source>
</evidence>
<comment type="caution">
    <text evidence="9">The sequence shown here is derived from an EMBL/GenBank/DDBJ whole genome shotgun (WGS) entry which is preliminary data.</text>
</comment>
<evidence type="ECO:0000259" key="8">
    <source>
        <dbReference type="PROSITE" id="PS50928"/>
    </source>
</evidence>
<dbReference type="AlphaFoldDB" id="A0A7X2TCI2"/>